<feature type="repeat" description="PPR" evidence="3">
    <location>
        <begin position="326"/>
        <end position="360"/>
    </location>
</feature>
<dbReference type="InterPro" id="IPR002885">
    <property type="entry name" value="PPR_rpt"/>
</dbReference>
<dbReference type="NCBIfam" id="TIGR00756">
    <property type="entry name" value="PPR"/>
    <property type="match status" value="6"/>
</dbReference>
<dbReference type="PROSITE" id="PS51375">
    <property type="entry name" value="PPR"/>
    <property type="match status" value="5"/>
</dbReference>
<reference evidence="4" key="1">
    <citation type="submission" date="2023-07" db="EMBL/GenBank/DDBJ databases">
        <title>draft genome sequence of fig (Ficus carica).</title>
        <authorList>
            <person name="Takahashi T."/>
            <person name="Nishimura K."/>
        </authorList>
    </citation>
    <scope>NUCLEOTIDE SEQUENCE</scope>
</reference>
<dbReference type="GO" id="GO:0009451">
    <property type="term" value="P:RNA modification"/>
    <property type="evidence" value="ECO:0007669"/>
    <property type="project" value="InterPro"/>
</dbReference>
<dbReference type="FunFam" id="1.25.40.10:FF:000196">
    <property type="entry name" value="Pentatricopeptide repeat-containing protein At4g14850"/>
    <property type="match status" value="1"/>
</dbReference>
<dbReference type="FunFam" id="1.25.40.10:FF:000090">
    <property type="entry name" value="Pentatricopeptide repeat-containing protein, chloroplastic"/>
    <property type="match status" value="1"/>
</dbReference>
<keyword evidence="5" id="KW-1185">Reference proteome</keyword>
<dbReference type="Gene3D" id="1.25.40.10">
    <property type="entry name" value="Tetratricopeptide repeat domain"/>
    <property type="match status" value="4"/>
</dbReference>
<evidence type="ECO:0000313" key="5">
    <source>
        <dbReference type="Proteomes" id="UP001187192"/>
    </source>
</evidence>
<comment type="caution">
    <text evidence="4">The sequence shown here is derived from an EMBL/GenBank/DDBJ whole genome shotgun (WGS) entry which is preliminary data.</text>
</comment>
<evidence type="ECO:0000256" key="3">
    <source>
        <dbReference type="PROSITE-ProRule" id="PRU00708"/>
    </source>
</evidence>
<dbReference type="Pfam" id="PF13041">
    <property type="entry name" value="PPR_2"/>
    <property type="match status" value="3"/>
</dbReference>
<evidence type="ECO:0008006" key="6">
    <source>
        <dbReference type="Google" id="ProtNLM"/>
    </source>
</evidence>
<proteinExistence type="inferred from homology"/>
<dbReference type="PANTHER" id="PTHR47926:SF374">
    <property type="entry name" value="PENTATRICOPEPTIDE REPEAT-CONTAINING PROTEIN"/>
    <property type="match status" value="1"/>
</dbReference>
<gene>
    <name evidence="4" type="ORF">TIFTF001_013039</name>
</gene>
<dbReference type="FunFam" id="1.25.40.10:FF:001369">
    <property type="entry name" value="Pentatricopeptide repeat-containing protein At3g05340"/>
    <property type="match status" value="1"/>
</dbReference>
<evidence type="ECO:0000256" key="1">
    <source>
        <dbReference type="ARBA" id="ARBA00022737"/>
    </source>
</evidence>
<dbReference type="Proteomes" id="UP001187192">
    <property type="component" value="Unassembled WGS sequence"/>
</dbReference>
<dbReference type="PANTHER" id="PTHR47926">
    <property type="entry name" value="PENTATRICOPEPTIDE REPEAT-CONTAINING PROTEIN"/>
    <property type="match status" value="1"/>
</dbReference>
<feature type="repeat" description="PPR" evidence="3">
    <location>
        <begin position="295"/>
        <end position="325"/>
    </location>
</feature>
<dbReference type="AlphaFoldDB" id="A0AA88DI68"/>
<dbReference type="InterPro" id="IPR011990">
    <property type="entry name" value="TPR-like_helical_dom_sf"/>
</dbReference>
<dbReference type="InterPro" id="IPR046960">
    <property type="entry name" value="PPR_At4g14850-like_plant"/>
</dbReference>
<evidence type="ECO:0000313" key="4">
    <source>
        <dbReference type="EMBL" id="GMN43839.1"/>
    </source>
</evidence>
<feature type="repeat" description="PPR" evidence="3">
    <location>
        <begin position="225"/>
        <end position="259"/>
    </location>
</feature>
<organism evidence="4 5">
    <name type="scientific">Ficus carica</name>
    <name type="common">Common fig</name>
    <dbReference type="NCBI Taxonomy" id="3494"/>
    <lineage>
        <taxon>Eukaryota</taxon>
        <taxon>Viridiplantae</taxon>
        <taxon>Streptophyta</taxon>
        <taxon>Embryophyta</taxon>
        <taxon>Tracheophyta</taxon>
        <taxon>Spermatophyta</taxon>
        <taxon>Magnoliopsida</taxon>
        <taxon>eudicotyledons</taxon>
        <taxon>Gunneridae</taxon>
        <taxon>Pentapetalae</taxon>
        <taxon>rosids</taxon>
        <taxon>fabids</taxon>
        <taxon>Rosales</taxon>
        <taxon>Moraceae</taxon>
        <taxon>Ficeae</taxon>
        <taxon>Ficus</taxon>
    </lineage>
</organism>
<protein>
    <recommendedName>
        <fullName evidence="6">Pentatricopeptide repeat-containing protein</fullName>
    </recommendedName>
</protein>
<dbReference type="Pfam" id="PF01535">
    <property type="entry name" value="PPR"/>
    <property type="match status" value="3"/>
</dbReference>
<accession>A0AA88DI68</accession>
<dbReference type="InterPro" id="IPR046848">
    <property type="entry name" value="E_motif"/>
</dbReference>
<evidence type="ECO:0000256" key="2">
    <source>
        <dbReference type="ARBA" id="ARBA00061659"/>
    </source>
</evidence>
<dbReference type="GO" id="GO:0003723">
    <property type="term" value="F:RNA binding"/>
    <property type="evidence" value="ECO:0007669"/>
    <property type="project" value="InterPro"/>
</dbReference>
<feature type="repeat" description="PPR" evidence="3">
    <location>
        <begin position="22"/>
        <end position="56"/>
    </location>
</feature>
<dbReference type="EMBL" id="BTGU01000017">
    <property type="protein sequence ID" value="GMN43839.1"/>
    <property type="molecule type" value="Genomic_DNA"/>
</dbReference>
<sequence>MYSQCRDLSNAVKLFDEMPLRDTVSWNTVISGFLRNGQFGVGFGYFKQMRELGFCEFDKATLTTVLSALDGPEFGYLNKKLHGLVFRCGYERETTVANSLITSYFKCACVSSGRRVFDELLERNVVTWTAMISGLVQNELFKESLEFFVLMRSGTVYPNSLTYLSSLMACSGLQALSEGRQIHVLLWKLGIESDLHLESALMDMYSKCGSIEDAWRIFESAEDLDEVAMTVILVGFAQNGFEEEAVQIFKKMVKAGIAIDPNMVSAVLGVFGNDTSLGLGTQIHSLIVKRNFSNNTYVNNGLINMYSKCGQLEDSIRVFNEMPRKNSISWNSMIAAFARHGDGFGALQLYEEMKLESVKPTDVTFLSLLHACSHVGLVEKGMEFLNSMTRDHGMSPRTEHYACVVDMLGRAGLLIEAKDFIEGLPKKPGPLVWQALLGACSFHSDSQMGKFAAEQLIVEAPESPTPFVLLANIYSSEGKWKERARTFKRMKEMGDRMHPQAEMIYGVLAELLKLMIDEGHVPDKRWNEKGLVQALAYNLQKSMRVKRNFTRTKRRHQESNF</sequence>
<keyword evidence="1" id="KW-0677">Repeat</keyword>
<feature type="repeat" description="PPR" evidence="3">
    <location>
        <begin position="124"/>
        <end position="158"/>
    </location>
</feature>
<dbReference type="Pfam" id="PF20431">
    <property type="entry name" value="E_motif"/>
    <property type="match status" value="1"/>
</dbReference>
<name>A0AA88DI68_FICCA</name>
<comment type="similarity">
    <text evidence="2">Belongs to the PPR family. PCMP-E subfamily.</text>
</comment>